<protein>
    <recommendedName>
        <fullName evidence="3">Core-binding (CB) domain-containing protein</fullName>
    </recommendedName>
</protein>
<dbReference type="VEuPathDB" id="FungiDB:H257_12654"/>
<dbReference type="GO" id="GO:0004252">
    <property type="term" value="F:serine-type endopeptidase activity"/>
    <property type="evidence" value="ECO:0007669"/>
    <property type="project" value="InterPro"/>
</dbReference>
<dbReference type="Proteomes" id="UP000284702">
    <property type="component" value="Unassembled WGS sequence"/>
</dbReference>
<dbReference type="InterPro" id="IPR043504">
    <property type="entry name" value="Peptidase_S1_PA_chymotrypsin"/>
</dbReference>
<dbReference type="SUPFAM" id="SSF56349">
    <property type="entry name" value="DNA breaking-rejoining enzymes"/>
    <property type="match status" value="1"/>
</dbReference>
<proteinExistence type="predicted"/>
<evidence type="ECO:0000259" key="3">
    <source>
        <dbReference type="PROSITE" id="PS51900"/>
    </source>
</evidence>
<dbReference type="SUPFAM" id="SSF50494">
    <property type="entry name" value="Trypsin-like serine proteases"/>
    <property type="match status" value="1"/>
</dbReference>
<evidence type="ECO:0000256" key="1">
    <source>
        <dbReference type="ARBA" id="ARBA00023026"/>
    </source>
</evidence>
<keyword evidence="2" id="KW-0233">DNA recombination</keyword>
<accession>A0A3R7YXY1</accession>
<dbReference type="InterPro" id="IPR044068">
    <property type="entry name" value="CB"/>
</dbReference>
<dbReference type="AlphaFoldDB" id="A0A3R7YXY1"/>
<comment type="caution">
    <text evidence="4">The sequence shown here is derived from an EMBL/GenBank/DDBJ whole genome shotgun (WGS) entry which is preliminary data.</text>
</comment>
<dbReference type="PROSITE" id="PS51900">
    <property type="entry name" value="CB"/>
    <property type="match status" value="1"/>
</dbReference>
<dbReference type="InterPro" id="IPR011010">
    <property type="entry name" value="DNA_brk_join_enz"/>
</dbReference>
<dbReference type="InterPro" id="IPR013762">
    <property type="entry name" value="Integrase-like_cat_sf"/>
</dbReference>
<organism evidence="4 5">
    <name type="scientific">Aphanomyces astaci</name>
    <name type="common">Crayfish plague agent</name>
    <dbReference type="NCBI Taxonomy" id="112090"/>
    <lineage>
        <taxon>Eukaryota</taxon>
        <taxon>Sar</taxon>
        <taxon>Stramenopiles</taxon>
        <taxon>Oomycota</taxon>
        <taxon>Saprolegniomycetes</taxon>
        <taxon>Saprolegniales</taxon>
        <taxon>Verrucalvaceae</taxon>
        <taxon>Aphanomyces</taxon>
    </lineage>
</organism>
<keyword evidence="5" id="KW-1185">Reference proteome</keyword>
<dbReference type="GO" id="GO:0006508">
    <property type="term" value="P:proteolysis"/>
    <property type="evidence" value="ECO:0007669"/>
    <property type="project" value="InterPro"/>
</dbReference>
<feature type="non-terminal residue" evidence="4">
    <location>
        <position position="715"/>
    </location>
</feature>
<dbReference type="GO" id="GO:0003677">
    <property type="term" value="F:DNA binding"/>
    <property type="evidence" value="ECO:0007669"/>
    <property type="project" value="InterPro"/>
</dbReference>
<dbReference type="EMBL" id="MZMZ02000562">
    <property type="protein sequence ID" value="RQM30745.1"/>
    <property type="molecule type" value="Genomic_DNA"/>
</dbReference>
<keyword evidence="1" id="KW-0843">Virulence</keyword>
<dbReference type="Pfam" id="PF00089">
    <property type="entry name" value="Trypsin"/>
    <property type="match status" value="1"/>
</dbReference>
<name>A0A3R7YXY1_APHAT</name>
<feature type="domain" description="Core-binding (CB)" evidence="3">
    <location>
        <begin position="20"/>
        <end position="107"/>
    </location>
</feature>
<reference evidence="4" key="1">
    <citation type="submission" date="2018-07" db="EMBL/GenBank/DDBJ databases">
        <title>Annotation of Aphanomyces astaci genome assembly.</title>
        <authorList>
            <person name="Studholme D.J."/>
        </authorList>
    </citation>
    <scope>NUCLEOTIDE SEQUENCE [LARGE SCALE GENOMIC DNA]</scope>
    <source>
        <strain evidence="4">Pc</strain>
    </source>
</reference>
<evidence type="ECO:0000313" key="4">
    <source>
        <dbReference type="EMBL" id="RQM30745.1"/>
    </source>
</evidence>
<dbReference type="GO" id="GO:0015074">
    <property type="term" value="P:DNA integration"/>
    <property type="evidence" value="ECO:0007669"/>
    <property type="project" value="InterPro"/>
</dbReference>
<evidence type="ECO:0000256" key="2">
    <source>
        <dbReference type="ARBA" id="ARBA00023172"/>
    </source>
</evidence>
<gene>
    <name evidence="4" type="ORF">B5M09_009214</name>
</gene>
<dbReference type="Gene3D" id="1.10.443.10">
    <property type="entry name" value="Intergrase catalytic core"/>
    <property type="match status" value="1"/>
</dbReference>
<evidence type="ECO:0000313" key="5">
    <source>
        <dbReference type="Proteomes" id="UP000284702"/>
    </source>
</evidence>
<dbReference type="GO" id="GO:0006310">
    <property type="term" value="P:DNA recombination"/>
    <property type="evidence" value="ECO:0007669"/>
    <property type="project" value="UniProtKB-KW"/>
</dbReference>
<dbReference type="Gene3D" id="2.40.10.10">
    <property type="entry name" value="Trypsin-like serine proteases"/>
    <property type="match status" value="2"/>
</dbReference>
<dbReference type="InterPro" id="IPR001254">
    <property type="entry name" value="Trypsin_dom"/>
</dbReference>
<dbReference type="InterPro" id="IPR009003">
    <property type="entry name" value="Peptidase_S1_PA"/>
</dbReference>
<sequence>MAEAAREGPLGTNSTRQLSTTVQDLRDNRLAMSSKKGYHSGINQVVIWLHSSGRSNMVNDDGSINLNEFGYAEFTEFVLYKYKHAKVSLSTLSGYRSAIKDYYNRLNVPLPAGFANDATVIFQGIRRLCASETQSGAIKPGGKQPLRHHQYVVLCKESLSKFDSGFTHLFLILTWNLMCRSKSTSTVRIDHLTDEGDAIGVTFFKSKTDQGGTKRRDPKHVYANPLRPETCCILALALYLACNTQHDSGNLFPGSAQRDRFGRGLSQLVEDALPAASNSLGTHSLRKGAATFAIGGSTSGPSIVNVCIRCGWSIGSAVERYVHYDGAGDQYVGRVVAGLPLESSNFAMLPPHFVAGSDDAVALAGALVFPRLWLHSEIRGVLALCLASLVYHKSFLESVLPAKHQLLSSVLFGDQSMASELRDRVTLLSPLLQPTGIPPHVGIHSQLVENMALVRAQPGEIREAIEQLLEEKGVIAGNITHTMLEKMLKNTVKSIVESSTTSQAQSPHENEECAVPRPIHNWGGRWHMLPEDFLLPSADVATAWNLWWCGSPSRGIPPLYRLDARDFTKKQAKIFSEWSFAVHELQEIYSNACGSDMSRPYISATVIAAFGMIMANLPSSWGETECDDYVAIGSHYNNGTKDGEQIKVKQAIKHPKNNAKTNAYDIGVLILECDSKFPVVEVSFDTVAADTPTVVRGWGTTGSEGSMSKVLLEVG</sequence>